<dbReference type="Proteomes" id="UP001642520">
    <property type="component" value="Unassembled WGS sequence"/>
</dbReference>
<organism evidence="2 3">
    <name type="scientific">Xylocopa violacea</name>
    <name type="common">Violet carpenter bee</name>
    <name type="synonym">Apis violacea</name>
    <dbReference type="NCBI Taxonomy" id="135666"/>
    <lineage>
        <taxon>Eukaryota</taxon>
        <taxon>Metazoa</taxon>
        <taxon>Ecdysozoa</taxon>
        <taxon>Arthropoda</taxon>
        <taxon>Hexapoda</taxon>
        <taxon>Insecta</taxon>
        <taxon>Pterygota</taxon>
        <taxon>Neoptera</taxon>
        <taxon>Endopterygota</taxon>
        <taxon>Hymenoptera</taxon>
        <taxon>Apocrita</taxon>
        <taxon>Aculeata</taxon>
        <taxon>Apoidea</taxon>
        <taxon>Anthophila</taxon>
        <taxon>Apidae</taxon>
        <taxon>Xylocopa</taxon>
        <taxon>Xylocopa</taxon>
    </lineage>
</organism>
<reference evidence="2 3" key="1">
    <citation type="submission" date="2024-08" db="EMBL/GenBank/DDBJ databases">
        <authorList>
            <person name="Will J Nash"/>
            <person name="Angela Man"/>
            <person name="Seanna McTaggart"/>
            <person name="Kendall Baker"/>
            <person name="Tom Barker"/>
            <person name="Leah Catchpole"/>
            <person name="Alex Durrant"/>
            <person name="Karim Gharbi"/>
            <person name="Naomi Irish"/>
            <person name="Gemy Kaithakottil"/>
            <person name="Debby Ku"/>
            <person name="Aaliyah Providence"/>
            <person name="Felix Shaw"/>
            <person name="David Swarbreck"/>
            <person name="Chris Watkins"/>
            <person name="Ann M. McCartney"/>
            <person name="Giulio Formenti"/>
            <person name="Alice Mouton"/>
            <person name="Noel Vella"/>
            <person name="Bjorn M von Reumont"/>
            <person name="Adriana Vella"/>
            <person name="Wilfried Haerty"/>
        </authorList>
    </citation>
    <scope>NUCLEOTIDE SEQUENCE [LARGE SCALE GENOMIC DNA]</scope>
</reference>
<accession>A0ABP1NSU1</accession>
<evidence type="ECO:0000313" key="2">
    <source>
        <dbReference type="EMBL" id="CAL7943311.1"/>
    </source>
</evidence>
<keyword evidence="3" id="KW-1185">Reference proteome</keyword>
<comment type="caution">
    <text evidence="2">The sequence shown here is derived from an EMBL/GenBank/DDBJ whole genome shotgun (WGS) entry which is preliminary data.</text>
</comment>
<feature type="compositionally biased region" description="Low complexity" evidence="1">
    <location>
        <begin position="83"/>
        <end position="97"/>
    </location>
</feature>
<dbReference type="EMBL" id="CAXAJV020001293">
    <property type="protein sequence ID" value="CAL7943311.1"/>
    <property type="molecule type" value="Genomic_DNA"/>
</dbReference>
<sequence length="130" mass="13949">MPAGTGVTGFSALPAGTILPVPGAGPTCAEIAWPEDIAEEARAERRDGVKRREAEATSDAADILSRGYLAAQSWRMKVDDSCRATGSTRTRTNTTGAERAHRRQVSFVQLHPFSKDYSQGWFVPGGQQGD</sequence>
<evidence type="ECO:0000313" key="3">
    <source>
        <dbReference type="Proteomes" id="UP001642520"/>
    </source>
</evidence>
<feature type="region of interest" description="Disordered" evidence="1">
    <location>
        <begin position="81"/>
        <end position="101"/>
    </location>
</feature>
<evidence type="ECO:0000256" key="1">
    <source>
        <dbReference type="SAM" id="MobiDB-lite"/>
    </source>
</evidence>
<protein>
    <submittedName>
        <fullName evidence="2">Uncharacterized protein</fullName>
    </submittedName>
</protein>
<name>A0ABP1NSU1_XYLVO</name>
<proteinExistence type="predicted"/>
<gene>
    <name evidence="2" type="ORF">XYLVIOL_LOCUS6014</name>
</gene>